<dbReference type="InterPro" id="IPR026265">
    <property type="entry name" value="LptC"/>
</dbReference>
<dbReference type="EMBL" id="BMXR01000013">
    <property type="protein sequence ID" value="GGX70264.1"/>
    <property type="molecule type" value="Genomic_DNA"/>
</dbReference>
<keyword evidence="5" id="KW-0472">Membrane</keyword>
<sequence length="192" mass="21786">MAIWSRRLLWAAALGVLAWVIWWQPVDRERLTTDRLDLPENPPDLYIQQLNQTRFDETGQPVMRTRADTLAYYEADEESLITEPVVNLLNDDPNRSDWRIVSRTATLYNNGDTLFEQDVVVREQTNDMPSVLETEWLKVEQDGAFATTPRPVKLTQGPQIATGVGMDAVLAGDDPVITLKSEVAIRYEADSP</sequence>
<dbReference type="GO" id="GO:0005886">
    <property type="term" value="C:plasma membrane"/>
    <property type="evidence" value="ECO:0007669"/>
    <property type="project" value="InterPro"/>
</dbReference>
<accession>A0A918NG09</accession>
<dbReference type="RefSeq" id="WP_189612528.1">
    <property type="nucleotide sequence ID" value="NZ_BMXR01000013.1"/>
</dbReference>
<gene>
    <name evidence="6" type="ORF">GCM10007392_42400</name>
</gene>
<protein>
    <recommendedName>
        <fullName evidence="8">Lipopolysaccharide export system protein LptC</fullName>
    </recommendedName>
</protein>
<reference evidence="6" key="2">
    <citation type="submission" date="2020-09" db="EMBL/GenBank/DDBJ databases">
        <authorList>
            <person name="Sun Q."/>
            <person name="Kim S."/>
        </authorList>
    </citation>
    <scope>NUCLEOTIDE SEQUENCE</scope>
    <source>
        <strain evidence="6">KCTC 22169</strain>
    </source>
</reference>
<evidence type="ECO:0008006" key="8">
    <source>
        <dbReference type="Google" id="ProtNLM"/>
    </source>
</evidence>
<dbReference type="InterPro" id="IPR010664">
    <property type="entry name" value="LipoPS_assembly_LptC-rel"/>
</dbReference>
<comment type="caution">
    <text evidence="6">The sequence shown here is derived from an EMBL/GenBank/DDBJ whole genome shotgun (WGS) entry which is preliminary data.</text>
</comment>
<dbReference type="GO" id="GO:0015221">
    <property type="term" value="F:lipopolysaccharide transmembrane transporter activity"/>
    <property type="evidence" value="ECO:0007669"/>
    <property type="project" value="InterPro"/>
</dbReference>
<evidence type="ECO:0000313" key="6">
    <source>
        <dbReference type="EMBL" id="GGX70264.1"/>
    </source>
</evidence>
<evidence type="ECO:0000256" key="4">
    <source>
        <dbReference type="ARBA" id="ARBA00022989"/>
    </source>
</evidence>
<dbReference type="NCBIfam" id="TIGR04409">
    <property type="entry name" value="LptC_YrbK"/>
    <property type="match status" value="1"/>
</dbReference>
<dbReference type="GO" id="GO:0017089">
    <property type="term" value="F:glycolipid transfer activity"/>
    <property type="evidence" value="ECO:0007669"/>
    <property type="project" value="TreeGrafter"/>
</dbReference>
<evidence type="ECO:0000256" key="2">
    <source>
        <dbReference type="ARBA" id="ARBA00022519"/>
    </source>
</evidence>
<dbReference type="PANTHER" id="PTHR37481:SF1">
    <property type="entry name" value="LIPOPOLYSACCHARIDE EXPORT SYSTEM PROTEIN LPTC"/>
    <property type="match status" value="1"/>
</dbReference>
<evidence type="ECO:0000256" key="3">
    <source>
        <dbReference type="ARBA" id="ARBA00022692"/>
    </source>
</evidence>
<reference evidence="6" key="1">
    <citation type="journal article" date="2014" name="Int. J. Syst. Evol. Microbiol.">
        <title>Complete genome sequence of Corynebacterium casei LMG S-19264T (=DSM 44701T), isolated from a smear-ripened cheese.</title>
        <authorList>
            <consortium name="US DOE Joint Genome Institute (JGI-PGF)"/>
            <person name="Walter F."/>
            <person name="Albersmeier A."/>
            <person name="Kalinowski J."/>
            <person name="Ruckert C."/>
        </authorList>
    </citation>
    <scope>NUCLEOTIDE SEQUENCE</scope>
    <source>
        <strain evidence="6">KCTC 22169</strain>
    </source>
</reference>
<dbReference type="Proteomes" id="UP000626148">
    <property type="component" value="Unassembled WGS sequence"/>
</dbReference>
<keyword evidence="7" id="KW-1185">Reference proteome</keyword>
<keyword evidence="4" id="KW-1133">Transmembrane helix</keyword>
<proteinExistence type="predicted"/>
<dbReference type="Pfam" id="PF06835">
    <property type="entry name" value="LptC"/>
    <property type="match status" value="1"/>
</dbReference>
<organism evidence="6 7">
    <name type="scientific">Saccharospirillum salsuginis</name>
    <dbReference type="NCBI Taxonomy" id="418750"/>
    <lineage>
        <taxon>Bacteria</taxon>
        <taxon>Pseudomonadati</taxon>
        <taxon>Pseudomonadota</taxon>
        <taxon>Gammaproteobacteria</taxon>
        <taxon>Oceanospirillales</taxon>
        <taxon>Saccharospirillaceae</taxon>
        <taxon>Saccharospirillum</taxon>
    </lineage>
</organism>
<dbReference type="GO" id="GO:0030288">
    <property type="term" value="C:outer membrane-bounded periplasmic space"/>
    <property type="evidence" value="ECO:0007669"/>
    <property type="project" value="TreeGrafter"/>
</dbReference>
<evidence type="ECO:0000256" key="1">
    <source>
        <dbReference type="ARBA" id="ARBA00022475"/>
    </source>
</evidence>
<name>A0A918NG09_9GAMM</name>
<evidence type="ECO:0000313" key="7">
    <source>
        <dbReference type="Proteomes" id="UP000626148"/>
    </source>
</evidence>
<dbReference type="InterPro" id="IPR052363">
    <property type="entry name" value="LPS_export_LptC"/>
</dbReference>
<evidence type="ECO:0000256" key="5">
    <source>
        <dbReference type="ARBA" id="ARBA00023136"/>
    </source>
</evidence>
<keyword evidence="3" id="KW-0812">Transmembrane</keyword>
<dbReference type="PANTHER" id="PTHR37481">
    <property type="entry name" value="LIPOPOLYSACCHARIDE EXPORT SYSTEM PROTEIN LPTC"/>
    <property type="match status" value="1"/>
</dbReference>
<dbReference type="Gene3D" id="2.60.450.10">
    <property type="entry name" value="Lipopolysaccharide (LPS) transport protein A like domain"/>
    <property type="match status" value="1"/>
</dbReference>
<keyword evidence="2" id="KW-0997">Cell inner membrane</keyword>
<dbReference type="AlphaFoldDB" id="A0A918NG09"/>
<keyword evidence="1" id="KW-1003">Cell membrane</keyword>